<comment type="function">
    <text evidence="9">Catalyzes an amino-pyrimidine hydrolysis reaction at the C5' of the pyrimidine moiety of thiamine compounds, a reaction that is part of a thiamine salvage pathway.</text>
</comment>
<protein>
    <recommendedName>
        <fullName evidence="6 9">Aminopyrimidine aminohydrolase</fullName>
        <ecNumber evidence="5 9">3.5.99.2</ecNumber>
    </recommendedName>
</protein>
<organism evidence="11 12">
    <name type="scientific">Streptococcus dysgalactiae</name>
    <dbReference type="NCBI Taxonomy" id="1334"/>
    <lineage>
        <taxon>Bacteria</taxon>
        <taxon>Bacillati</taxon>
        <taxon>Bacillota</taxon>
        <taxon>Bacilli</taxon>
        <taxon>Lactobacillales</taxon>
        <taxon>Streptococcaceae</taxon>
        <taxon>Streptococcus</taxon>
    </lineage>
</organism>
<dbReference type="Proteomes" id="UP001164948">
    <property type="component" value="Chromosome"/>
</dbReference>
<dbReference type="InterPro" id="IPR027574">
    <property type="entry name" value="Thiaminase_II"/>
</dbReference>
<comment type="pathway">
    <text evidence="2 9">Cofactor biosynthesis; thiamine diphosphate biosynthesis.</text>
</comment>
<keyword evidence="9" id="KW-0378">Hydrolase</keyword>
<name>A0AAE9UKN0_STRDY</name>
<evidence type="ECO:0000256" key="5">
    <source>
        <dbReference type="ARBA" id="ARBA00012684"/>
    </source>
</evidence>
<dbReference type="EC" id="3.5.99.2" evidence="5 9"/>
<dbReference type="GO" id="GO:0050334">
    <property type="term" value="F:thiaminase activity"/>
    <property type="evidence" value="ECO:0007669"/>
    <property type="project" value="UniProtKB-EC"/>
</dbReference>
<comment type="catalytic activity">
    <reaction evidence="8 9">
        <text>thiamine + H2O = 5-(2-hydroxyethyl)-4-methylthiazole + 4-amino-5-hydroxymethyl-2-methylpyrimidine + H(+)</text>
        <dbReference type="Rhea" id="RHEA:17509"/>
        <dbReference type="ChEBI" id="CHEBI:15377"/>
        <dbReference type="ChEBI" id="CHEBI:15378"/>
        <dbReference type="ChEBI" id="CHEBI:16892"/>
        <dbReference type="ChEBI" id="CHEBI:17957"/>
        <dbReference type="ChEBI" id="CHEBI:18385"/>
        <dbReference type="EC" id="3.5.99.2"/>
    </reaction>
</comment>
<comment type="catalytic activity">
    <reaction evidence="1 9">
        <text>4-amino-5-aminomethyl-2-methylpyrimidine + H2O = 4-amino-5-hydroxymethyl-2-methylpyrimidine + NH4(+)</text>
        <dbReference type="Rhea" id="RHEA:31799"/>
        <dbReference type="ChEBI" id="CHEBI:15377"/>
        <dbReference type="ChEBI" id="CHEBI:16892"/>
        <dbReference type="ChEBI" id="CHEBI:28938"/>
        <dbReference type="ChEBI" id="CHEBI:63416"/>
        <dbReference type="EC" id="3.5.99.2"/>
    </reaction>
</comment>
<comment type="subunit">
    <text evidence="4">Homotetramer.</text>
</comment>
<evidence type="ECO:0000256" key="3">
    <source>
        <dbReference type="ARBA" id="ARBA00010264"/>
    </source>
</evidence>
<dbReference type="Pfam" id="PF03070">
    <property type="entry name" value="TENA_THI-4"/>
    <property type="match status" value="1"/>
</dbReference>
<dbReference type="SUPFAM" id="SSF48613">
    <property type="entry name" value="Heme oxygenase-like"/>
    <property type="match status" value="1"/>
</dbReference>
<evidence type="ECO:0000256" key="2">
    <source>
        <dbReference type="ARBA" id="ARBA00004948"/>
    </source>
</evidence>
<keyword evidence="7 9" id="KW-0784">Thiamine biosynthesis</keyword>
<dbReference type="InterPro" id="IPR004305">
    <property type="entry name" value="Thiaminase-2/PQQC"/>
</dbReference>
<reference evidence="11" key="1">
    <citation type="submission" date="2022-03" db="EMBL/GenBank/DDBJ databases">
        <title>Characterization and genomic analysis of a Streptococcus dysgalactiae associated with cultured channel catfish mortalities in China.</title>
        <authorList>
            <person name="Wang J."/>
            <person name="Geng Y."/>
        </authorList>
    </citation>
    <scope>NUCLEOTIDE SEQUENCE</scope>
    <source>
        <strain evidence="11">WJ001</strain>
    </source>
</reference>
<proteinExistence type="inferred from homology"/>
<evidence type="ECO:0000313" key="11">
    <source>
        <dbReference type="EMBL" id="WAI92322.1"/>
    </source>
</evidence>
<sequence>MLKARMIEKGHKYIDLIYHDDFIQGIISGELDSKVICHYLQADSVYLNKFADVYALCLAKATTVEDKRFFLDQIDFILNQELGGGEDGPHHILAAYTGKSYADIISESQWYPSADHYIKHMYYNIHEYGISGALSAMGPCPWIYHEVAKKIQKNHDLPNDHPFLKWVNFYADEFIQDLMEHYFRMIDTYAQNISNKQADLFVDNFVKSCQHERNFFQMAIIQEKWED</sequence>
<evidence type="ECO:0000259" key="10">
    <source>
        <dbReference type="Pfam" id="PF03070"/>
    </source>
</evidence>
<gene>
    <name evidence="11" type="primary">tenA</name>
    <name evidence="11" type="ORF">MP619_07310</name>
</gene>
<evidence type="ECO:0000256" key="7">
    <source>
        <dbReference type="ARBA" id="ARBA00022977"/>
    </source>
</evidence>
<dbReference type="NCBIfam" id="TIGR04306">
    <property type="entry name" value="salvage_TenA"/>
    <property type="match status" value="1"/>
</dbReference>
<evidence type="ECO:0000256" key="6">
    <source>
        <dbReference type="ARBA" id="ARBA00013647"/>
    </source>
</evidence>
<dbReference type="Gene3D" id="1.20.910.10">
    <property type="entry name" value="Heme oxygenase-like"/>
    <property type="match status" value="1"/>
</dbReference>
<evidence type="ECO:0000256" key="4">
    <source>
        <dbReference type="ARBA" id="ARBA00011881"/>
    </source>
</evidence>
<evidence type="ECO:0000256" key="8">
    <source>
        <dbReference type="ARBA" id="ARBA00048337"/>
    </source>
</evidence>
<accession>A0AAE9UKN0</accession>
<evidence type="ECO:0000256" key="1">
    <source>
        <dbReference type="ARBA" id="ARBA00001881"/>
    </source>
</evidence>
<feature type="domain" description="Thiaminase-2/PQQC" evidence="10">
    <location>
        <begin position="15"/>
        <end position="219"/>
    </location>
</feature>
<dbReference type="EMBL" id="CP095081">
    <property type="protein sequence ID" value="WAI92322.1"/>
    <property type="molecule type" value="Genomic_DNA"/>
</dbReference>
<evidence type="ECO:0000313" key="12">
    <source>
        <dbReference type="Proteomes" id="UP001164948"/>
    </source>
</evidence>
<dbReference type="InterPro" id="IPR016084">
    <property type="entry name" value="Haem_Oase-like_multi-hlx"/>
</dbReference>
<dbReference type="GO" id="GO:0005829">
    <property type="term" value="C:cytosol"/>
    <property type="evidence" value="ECO:0007669"/>
    <property type="project" value="TreeGrafter"/>
</dbReference>
<comment type="similarity">
    <text evidence="3 9">Belongs to the TenA family.</text>
</comment>
<dbReference type="AlphaFoldDB" id="A0AAE9UKN0"/>
<evidence type="ECO:0000256" key="9">
    <source>
        <dbReference type="RuleBase" id="RU363093"/>
    </source>
</evidence>
<dbReference type="InterPro" id="IPR050967">
    <property type="entry name" value="Thiamine_Salvage_TenA"/>
</dbReference>
<dbReference type="PANTHER" id="PTHR43198:SF2">
    <property type="entry name" value="SI:CH1073-67J19.1-RELATED"/>
    <property type="match status" value="1"/>
</dbReference>
<dbReference type="RefSeq" id="WP_268227740.1">
    <property type="nucleotide sequence ID" value="NZ_CP095081.1"/>
</dbReference>
<dbReference type="CDD" id="cd19360">
    <property type="entry name" value="TenA_C_SaTenA-like"/>
    <property type="match status" value="1"/>
</dbReference>
<dbReference type="GO" id="GO:0009228">
    <property type="term" value="P:thiamine biosynthetic process"/>
    <property type="evidence" value="ECO:0007669"/>
    <property type="project" value="UniProtKB-KW"/>
</dbReference>
<dbReference type="PANTHER" id="PTHR43198">
    <property type="entry name" value="BIFUNCTIONAL TH2 PROTEIN"/>
    <property type="match status" value="1"/>
</dbReference>